<sequence length="139" mass="14993">MLISSNEVFKRDKDFPLAAGKVRKFCRAGLGSWGRQGRLGLGSARAWAGRGLAWQGWGPGAGRAGQGLAWLGQAGDWLGRLGLGLAGLGPGRAGWGLAGLGWMVMIRLKFIESEAMNATFGFEPVPVWLWLRVVRMQKL</sequence>
<protein>
    <submittedName>
        <fullName evidence="1">Uncharacterized protein</fullName>
    </submittedName>
</protein>
<organism evidence="1 2">
    <name type="scientific">Phakopsora pachyrhizi</name>
    <name type="common">Asian soybean rust disease fungus</name>
    <dbReference type="NCBI Taxonomy" id="170000"/>
    <lineage>
        <taxon>Eukaryota</taxon>
        <taxon>Fungi</taxon>
        <taxon>Dikarya</taxon>
        <taxon>Basidiomycota</taxon>
        <taxon>Pucciniomycotina</taxon>
        <taxon>Pucciniomycetes</taxon>
        <taxon>Pucciniales</taxon>
        <taxon>Phakopsoraceae</taxon>
        <taxon>Phakopsora</taxon>
    </lineage>
</organism>
<dbReference type="Proteomes" id="UP001153365">
    <property type="component" value="Unassembled WGS sequence"/>
</dbReference>
<dbReference type="EMBL" id="CALTRL010003527">
    <property type="protein sequence ID" value="CAH7681348.1"/>
    <property type="molecule type" value="Genomic_DNA"/>
</dbReference>
<name>A0AAV0B449_PHAPC</name>
<accession>A0AAV0B449</accession>
<dbReference type="AlphaFoldDB" id="A0AAV0B449"/>
<proteinExistence type="predicted"/>
<keyword evidence="2" id="KW-1185">Reference proteome</keyword>
<evidence type="ECO:0000313" key="2">
    <source>
        <dbReference type="Proteomes" id="UP001153365"/>
    </source>
</evidence>
<evidence type="ECO:0000313" key="1">
    <source>
        <dbReference type="EMBL" id="CAH7681348.1"/>
    </source>
</evidence>
<gene>
    <name evidence="1" type="ORF">PPACK8108_LOCUS13932</name>
</gene>
<comment type="caution">
    <text evidence="1">The sequence shown here is derived from an EMBL/GenBank/DDBJ whole genome shotgun (WGS) entry which is preliminary data.</text>
</comment>
<reference evidence="1" key="1">
    <citation type="submission" date="2022-06" db="EMBL/GenBank/DDBJ databases">
        <authorList>
            <consortium name="SYNGENTA / RWTH Aachen University"/>
        </authorList>
    </citation>
    <scope>NUCLEOTIDE SEQUENCE</scope>
</reference>